<organism evidence="2 3">
    <name type="scientific">Ferrithrix thermotolerans DSM 19514</name>
    <dbReference type="NCBI Taxonomy" id="1121881"/>
    <lineage>
        <taxon>Bacteria</taxon>
        <taxon>Bacillati</taxon>
        <taxon>Actinomycetota</taxon>
        <taxon>Acidimicrobiia</taxon>
        <taxon>Acidimicrobiales</taxon>
        <taxon>Acidimicrobiaceae</taxon>
        <taxon>Ferrithrix</taxon>
    </lineage>
</organism>
<evidence type="ECO:0000259" key="1">
    <source>
        <dbReference type="PROSITE" id="PS51819"/>
    </source>
</evidence>
<dbReference type="Pfam" id="PF00903">
    <property type="entry name" value="Glyoxalase"/>
    <property type="match status" value="1"/>
</dbReference>
<dbReference type="EMBL" id="FQUL01000057">
    <property type="protein sequence ID" value="SHF01769.1"/>
    <property type="molecule type" value="Genomic_DNA"/>
</dbReference>
<name>A0A1M4Y7X4_9ACTN</name>
<dbReference type="Gene3D" id="3.10.180.10">
    <property type="entry name" value="2,3-Dihydroxybiphenyl 1,2-Dioxygenase, domain 1"/>
    <property type="match status" value="1"/>
</dbReference>
<dbReference type="STRING" id="1121881.SAMN02745225_02268"/>
<dbReference type="SUPFAM" id="SSF54593">
    <property type="entry name" value="Glyoxalase/Bleomycin resistance protein/Dihydroxybiphenyl dioxygenase"/>
    <property type="match status" value="1"/>
</dbReference>
<keyword evidence="3" id="KW-1185">Reference proteome</keyword>
<dbReference type="RefSeq" id="WP_245790471.1">
    <property type="nucleotide sequence ID" value="NZ_FQUL01000057.1"/>
</dbReference>
<dbReference type="InterPro" id="IPR037523">
    <property type="entry name" value="VOC_core"/>
</dbReference>
<dbReference type="PANTHER" id="PTHR39175:SF1">
    <property type="entry name" value="FAMILY PROTEIN, PUTATIVE (AFU_ORTHOLOGUE AFUA_3G15060)-RELATED"/>
    <property type="match status" value="1"/>
</dbReference>
<feature type="domain" description="VOC" evidence="1">
    <location>
        <begin position="5"/>
        <end position="119"/>
    </location>
</feature>
<accession>A0A1M4Y7X4</accession>
<sequence>MKITSIDHVQLAMPSGRELDAEFFYSEVLGMSVVPKPEALQRRGGRWFKSGTAQIHLGVDSGFTAVKKAHPGIVVEGFDELVERLKSFNINFVLDDEIPQLRRMYVEDPFGNRIEIIDQRSLSDLPY</sequence>
<evidence type="ECO:0000313" key="3">
    <source>
        <dbReference type="Proteomes" id="UP000184295"/>
    </source>
</evidence>
<gene>
    <name evidence="2" type="ORF">SAMN02745225_02268</name>
</gene>
<dbReference type="InterPro" id="IPR004360">
    <property type="entry name" value="Glyas_Fos-R_dOase_dom"/>
</dbReference>
<proteinExistence type="predicted"/>
<reference evidence="3" key="1">
    <citation type="submission" date="2016-11" db="EMBL/GenBank/DDBJ databases">
        <authorList>
            <person name="Varghese N."/>
            <person name="Submissions S."/>
        </authorList>
    </citation>
    <scope>NUCLEOTIDE SEQUENCE [LARGE SCALE GENOMIC DNA]</scope>
    <source>
        <strain evidence="3">DSM 19514</strain>
    </source>
</reference>
<evidence type="ECO:0000313" key="2">
    <source>
        <dbReference type="EMBL" id="SHF01769.1"/>
    </source>
</evidence>
<protein>
    <recommendedName>
        <fullName evidence="1">VOC domain-containing protein</fullName>
    </recommendedName>
</protein>
<dbReference type="InterPro" id="IPR029068">
    <property type="entry name" value="Glyas_Bleomycin-R_OHBP_Dase"/>
</dbReference>
<dbReference type="PROSITE" id="PS51819">
    <property type="entry name" value="VOC"/>
    <property type="match status" value="1"/>
</dbReference>
<dbReference type="Proteomes" id="UP000184295">
    <property type="component" value="Unassembled WGS sequence"/>
</dbReference>
<dbReference type="AlphaFoldDB" id="A0A1M4Y7X4"/>
<dbReference type="PANTHER" id="PTHR39175">
    <property type="entry name" value="FAMILY PROTEIN, PUTATIVE (AFU_ORTHOLOGUE AFUA_3G15060)-RELATED"/>
    <property type="match status" value="1"/>
</dbReference>